<dbReference type="EMBL" id="MU155140">
    <property type="protein sequence ID" value="KAF9484861.1"/>
    <property type="molecule type" value="Genomic_DNA"/>
</dbReference>
<dbReference type="AlphaFoldDB" id="A0A9P5ZFB9"/>
<evidence type="ECO:0000313" key="1">
    <source>
        <dbReference type="EMBL" id="KAF9484861.1"/>
    </source>
</evidence>
<sequence>MPFFTILIEDTSPLLKFSPKWTPGTSADDPLLDKYSESSFMKSNVQGESMSFTFNGTGLTIVGAKRGNHGLYSVNLDGIDSPALNGSSPTDLMNQTLFSSVQLQRDTHSVVLTNEKQAFVDVDYVSIEVDIGEENEDLIVNSYQDANPIFSYTPASAWATTPDSVGSFSGSSGRYVLLKLYVNAISVLVYLTKIQGDGIAVYGPVGPQMATSYNVQIDNGPMTSFSANRVSYRAQQIIFMAVNLGPGSHLLSMTLGDSGRELAIDYANVFTTASLGGRCVIQVINRTWSSAHCFHDPATSQLGQVLRVPLIPRLRQHLQLPHHTFHIYPAV</sequence>
<keyword evidence="2" id="KW-1185">Reference proteome</keyword>
<name>A0A9P5ZFB9_9AGAR</name>
<comment type="caution">
    <text evidence="1">The sequence shown here is derived from an EMBL/GenBank/DDBJ whole genome shotgun (WGS) entry which is preliminary data.</text>
</comment>
<dbReference type="OrthoDB" id="2564234at2759"/>
<organism evidence="1 2">
    <name type="scientific">Pholiota conissans</name>
    <dbReference type="NCBI Taxonomy" id="109636"/>
    <lineage>
        <taxon>Eukaryota</taxon>
        <taxon>Fungi</taxon>
        <taxon>Dikarya</taxon>
        <taxon>Basidiomycota</taxon>
        <taxon>Agaricomycotina</taxon>
        <taxon>Agaricomycetes</taxon>
        <taxon>Agaricomycetidae</taxon>
        <taxon>Agaricales</taxon>
        <taxon>Agaricineae</taxon>
        <taxon>Strophariaceae</taxon>
        <taxon>Pholiota</taxon>
    </lineage>
</organism>
<dbReference type="Proteomes" id="UP000807469">
    <property type="component" value="Unassembled WGS sequence"/>
</dbReference>
<protein>
    <submittedName>
        <fullName evidence="1">Uncharacterized protein</fullName>
    </submittedName>
</protein>
<dbReference type="Gene3D" id="2.60.120.260">
    <property type="entry name" value="Galactose-binding domain-like"/>
    <property type="match status" value="2"/>
</dbReference>
<gene>
    <name evidence="1" type="ORF">BDN70DRAFT_943805</name>
</gene>
<proteinExistence type="predicted"/>
<accession>A0A9P5ZFB9</accession>
<evidence type="ECO:0000313" key="2">
    <source>
        <dbReference type="Proteomes" id="UP000807469"/>
    </source>
</evidence>
<reference evidence="1" key="1">
    <citation type="submission" date="2020-11" db="EMBL/GenBank/DDBJ databases">
        <authorList>
            <consortium name="DOE Joint Genome Institute"/>
            <person name="Ahrendt S."/>
            <person name="Riley R."/>
            <person name="Andreopoulos W."/>
            <person name="Labutti K."/>
            <person name="Pangilinan J."/>
            <person name="Ruiz-Duenas F.J."/>
            <person name="Barrasa J.M."/>
            <person name="Sanchez-Garcia M."/>
            <person name="Camarero S."/>
            <person name="Miyauchi S."/>
            <person name="Serrano A."/>
            <person name="Linde D."/>
            <person name="Babiker R."/>
            <person name="Drula E."/>
            <person name="Ayuso-Fernandez I."/>
            <person name="Pacheco R."/>
            <person name="Padilla G."/>
            <person name="Ferreira P."/>
            <person name="Barriuso J."/>
            <person name="Kellner H."/>
            <person name="Castanera R."/>
            <person name="Alfaro M."/>
            <person name="Ramirez L."/>
            <person name="Pisabarro A.G."/>
            <person name="Kuo A."/>
            <person name="Tritt A."/>
            <person name="Lipzen A."/>
            <person name="He G."/>
            <person name="Yan M."/>
            <person name="Ng V."/>
            <person name="Cullen D."/>
            <person name="Martin F."/>
            <person name="Rosso M.-N."/>
            <person name="Henrissat B."/>
            <person name="Hibbett D."/>
            <person name="Martinez A.T."/>
            <person name="Grigoriev I.V."/>
        </authorList>
    </citation>
    <scope>NUCLEOTIDE SEQUENCE</scope>
    <source>
        <strain evidence="1">CIRM-BRFM 674</strain>
    </source>
</reference>